<dbReference type="PIRSF" id="PIRSF015753">
    <property type="entry name" value="GST"/>
    <property type="match status" value="1"/>
</dbReference>
<dbReference type="PANTHER" id="PTHR32419:SF6">
    <property type="entry name" value="GLUTATHIONE S-TRANSFERASE OMEGA-LIKE 1-RELATED"/>
    <property type="match status" value="1"/>
</dbReference>
<evidence type="ECO:0000313" key="3">
    <source>
        <dbReference type="EMBL" id="QEA05854.1"/>
    </source>
</evidence>
<dbReference type="InterPro" id="IPR040079">
    <property type="entry name" value="Glutathione_S-Trfase"/>
</dbReference>
<gene>
    <name evidence="3" type="primary">yqjG_1</name>
    <name evidence="3" type="ORF">KBTEX_02182</name>
</gene>
<dbReference type="SUPFAM" id="SSF47616">
    <property type="entry name" value="GST C-terminal domain-like"/>
    <property type="match status" value="1"/>
</dbReference>
<name>A0A5B8REC9_9ZZZZ</name>
<dbReference type="InterPro" id="IPR004045">
    <property type="entry name" value="Glutathione_S-Trfase_N"/>
</dbReference>
<dbReference type="InterPro" id="IPR036282">
    <property type="entry name" value="Glutathione-S-Trfase_C_sf"/>
</dbReference>
<dbReference type="Pfam" id="PF13410">
    <property type="entry name" value="GST_C_2"/>
    <property type="match status" value="1"/>
</dbReference>
<evidence type="ECO:0000259" key="2">
    <source>
        <dbReference type="PROSITE" id="PS50405"/>
    </source>
</evidence>
<reference evidence="3" key="1">
    <citation type="submission" date="2019-06" db="EMBL/GenBank/DDBJ databases">
        <authorList>
            <person name="Murdoch R.W."/>
            <person name="Fathepure B."/>
        </authorList>
    </citation>
    <scope>NUCLEOTIDE SEQUENCE</scope>
</reference>
<proteinExistence type="predicted"/>
<dbReference type="SUPFAM" id="SSF52833">
    <property type="entry name" value="Thioredoxin-like"/>
    <property type="match status" value="1"/>
</dbReference>
<feature type="domain" description="GST C-terminal" evidence="2">
    <location>
        <begin position="171"/>
        <end position="295"/>
    </location>
</feature>
<accession>A0A5B8REC9</accession>
<dbReference type="PANTHER" id="PTHR32419">
    <property type="entry name" value="GLUTATHIONYL-HYDROQUINONE REDUCTASE"/>
    <property type="match status" value="1"/>
</dbReference>
<protein>
    <submittedName>
        <fullName evidence="3">Glutathionyl-hydroquinone reductase YqjG</fullName>
        <ecNumber evidence="3">1.8.5.7</ecNumber>
    </submittedName>
</protein>
<dbReference type="GO" id="GO:0016491">
    <property type="term" value="F:oxidoreductase activity"/>
    <property type="evidence" value="ECO:0007669"/>
    <property type="project" value="UniProtKB-KW"/>
</dbReference>
<dbReference type="Gene3D" id="3.40.30.10">
    <property type="entry name" value="Glutaredoxin"/>
    <property type="match status" value="1"/>
</dbReference>
<dbReference type="Gene3D" id="1.20.1050.10">
    <property type="match status" value="1"/>
</dbReference>
<dbReference type="InterPro" id="IPR010987">
    <property type="entry name" value="Glutathione-S-Trfase_C-like"/>
</dbReference>
<dbReference type="Pfam" id="PF13409">
    <property type="entry name" value="GST_N_2"/>
    <property type="match status" value="1"/>
</dbReference>
<dbReference type="CDD" id="cd03190">
    <property type="entry name" value="GST_C_Omega_like"/>
    <property type="match status" value="1"/>
</dbReference>
<keyword evidence="3" id="KW-0560">Oxidoreductase</keyword>
<organism evidence="3">
    <name type="scientific">uncultured organism</name>
    <dbReference type="NCBI Taxonomy" id="155900"/>
    <lineage>
        <taxon>unclassified sequences</taxon>
        <taxon>environmental samples</taxon>
    </lineage>
</organism>
<dbReference type="GO" id="GO:0004364">
    <property type="term" value="F:glutathione transferase activity"/>
    <property type="evidence" value="ECO:0007669"/>
    <property type="project" value="InterPro"/>
</dbReference>
<sequence length="336" mass="37987">MPGLVDGQWVRGDIAESEIHGGAFEREPTRFRRWITPHGTPAPADDTPLAAEAGRFQLFVAYLCPWASRTLIARRLKGLESLIPVSVADAVLGEDGWTYSEPQDAGPAIAPVTRHHQLYTATEPRYTGKVSVPVLWDRQAGRIVNNESADILRMLNTAFDHLTGNRLDLYPVPLRGEIDTWNALIYERVNNGVYRAGFARSQASHETAVRALFDTLARIERHLDVHRYLAGRHLTEADWRLFVTLVRFDVAYHGAFKCNVRRIEDYPNLAAYLRELYQWPGIRETVNLEHIRVGYYTNAAINPSLVVPLGPDVDLDRPHDREHLPGEGILERPPAH</sequence>
<dbReference type="InterPro" id="IPR036249">
    <property type="entry name" value="Thioredoxin-like_sf"/>
</dbReference>
<dbReference type="SFLD" id="SFLDS00019">
    <property type="entry name" value="Glutathione_Transferase_(cytos"/>
    <property type="match status" value="1"/>
</dbReference>
<dbReference type="InterPro" id="IPR047047">
    <property type="entry name" value="GST_Omega-like_C"/>
</dbReference>
<dbReference type="SFLD" id="SFLDG01206">
    <property type="entry name" value="Xi.1"/>
    <property type="match status" value="1"/>
</dbReference>
<dbReference type="EMBL" id="MN079113">
    <property type="protein sequence ID" value="QEA05854.1"/>
    <property type="molecule type" value="Genomic_DNA"/>
</dbReference>
<evidence type="ECO:0000256" key="1">
    <source>
        <dbReference type="SAM" id="MobiDB-lite"/>
    </source>
</evidence>
<dbReference type="AlphaFoldDB" id="A0A5B8REC9"/>
<dbReference type="InterPro" id="IPR016639">
    <property type="entry name" value="GST_Omega/GSH"/>
</dbReference>
<dbReference type="PROSITE" id="PS50405">
    <property type="entry name" value="GST_CTER"/>
    <property type="match status" value="1"/>
</dbReference>
<dbReference type="SFLD" id="SFLDG01148">
    <property type="entry name" value="Xi_(cytGST)"/>
    <property type="match status" value="1"/>
</dbReference>
<dbReference type="EC" id="1.8.5.7" evidence="3"/>
<feature type="region of interest" description="Disordered" evidence="1">
    <location>
        <begin position="317"/>
        <end position="336"/>
    </location>
</feature>